<evidence type="ECO:0000313" key="2">
    <source>
        <dbReference type="Proteomes" id="UP001198402"/>
    </source>
</evidence>
<name>A0ABS7Y474_9FLAO</name>
<protein>
    <submittedName>
        <fullName evidence="1">SGNH/GDSL hydrolase family protein</fullName>
    </submittedName>
</protein>
<dbReference type="InterPro" id="IPR036514">
    <property type="entry name" value="SGNH_hydro_sf"/>
</dbReference>
<proteinExistence type="predicted"/>
<dbReference type="Proteomes" id="UP001198402">
    <property type="component" value="Unassembled WGS sequence"/>
</dbReference>
<keyword evidence="1" id="KW-0378">Hydrolase</keyword>
<dbReference type="Gene3D" id="3.40.50.1110">
    <property type="entry name" value="SGNH hydrolase"/>
    <property type="match status" value="1"/>
</dbReference>
<accession>A0ABS7Y474</accession>
<gene>
    <name evidence="1" type="ORF">LBV24_09725</name>
</gene>
<reference evidence="2" key="1">
    <citation type="submission" date="2023-07" db="EMBL/GenBank/DDBJ databases">
        <authorList>
            <person name="Yue Y."/>
        </authorList>
    </citation>
    <scope>NUCLEOTIDE SEQUENCE [LARGE SCALE GENOMIC DNA]</scope>
    <source>
        <strain evidence="2">2Y89</strain>
    </source>
</reference>
<organism evidence="1 2">
    <name type="scientific">Winogradskyella vincentii</name>
    <dbReference type="NCBI Taxonomy" id="2877122"/>
    <lineage>
        <taxon>Bacteria</taxon>
        <taxon>Pseudomonadati</taxon>
        <taxon>Bacteroidota</taxon>
        <taxon>Flavobacteriia</taxon>
        <taxon>Flavobacteriales</taxon>
        <taxon>Flavobacteriaceae</taxon>
        <taxon>Winogradskyella</taxon>
    </lineage>
</organism>
<sequence>MRRITFLILLFAATLSFGQKNNDQKKTVSILFIGNSLTYYNNLPELVKQTAREYNVRVKYEMVAKPNYAIVDHWAEGKVQKLITKKKFDYVILQQGPSSQYEGRQMLIESGKDYKQLCDKTNTKLCYYMVWPSRTYYHTYDGVIKNHRDAAKLNDAILLPVGEVWKAYFDRTDNFQYYGPDGFHPSLLGSKVAARVITEKLVNELKKSN</sequence>
<dbReference type="CDD" id="cd00229">
    <property type="entry name" value="SGNH_hydrolase"/>
    <property type="match status" value="1"/>
</dbReference>
<dbReference type="RefSeq" id="WP_224478453.1">
    <property type="nucleotide sequence ID" value="NZ_JAIUJS010000004.1"/>
</dbReference>
<keyword evidence="2" id="KW-1185">Reference proteome</keyword>
<dbReference type="SUPFAM" id="SSF52266">
    <property type="entry name" value="SGNH hydrolase"/>
    <property type="match status" value="1"/>
</dbReference>
<dbReference type="EMBL" id="JAIUJS010000004">
    <property type="protein sequence ID" value="MCA0153493.1"/>
    <property type="molecule type" value="Genomic_DNA"/>
</dbReference>
<comment type="caution">
    <text evidence="1">The sequence shown here is derived from an EMBL/GenBank/DDBJ whole genome shotgun (WGS) entry which is preliminary data.</text>
</comment>
<dbReference type="GO" id="GO:0016787">
    <property type="term" value="F:hydrolase activity"/>
    <property type="evidence" value="ECO:0007669"/>
    <property type="project" value="UniProtKB-KW"/>
</dbReference>
<evidence type="ECO:0000313" key="1">
    <source>
        <dbReference type="EMBL" id="MCA0153493.1"/>
    </source>
</evidence>